<gene>
    <name evidence="2" type="ORF">PACLA_8A012458</name>
</gene>
<name>A0A7D9LRF7_PARCT</name>
<proteinExistence type="predicted"/>
<evidence type="ECO:0000256" key="1">
    <source>
        <dbReference type="SAM" id="MobiDB-lite"/>
    </source>
</evidence>
<dbReference type="Proteomes" id="UP001152795">
    <property type="component" value="Unassembled WGS sequence"/>
</dbReference>
<protein>
    <submittedName>
        <fullName evidence="2">Uncharacterized protein</fullName>
    </submittedName>
</protein>
<dbReference type="AlphaFoldDB" id="A0A7D9LRF7"/>
<evidence type="ECO:0000313" key="2">
    <source>
        <dbReference type="EMBL" id="CAB4037517.1"/>
    </source>
</evidence>
<comment type="caution">
    <text evidence="2">The sequence shown here is derived from an EMBL/GenBank/DDBJ whole genome shotgun (WGS) entry which is preliminary data.</text>
</comment>
<reference evidence="2" key="1">
    <citation type="submission" date="2020-04" db="EMBL/GenBank/DDBJ databases">
        <authorList>
            <person name="Alioto T."/>
            <person name="Alioto T."/>
            <person name="Gomez Garrido J."/>
        </authorList>
    </citation>
    <scope>NUCLEOTIDE SEQUENCE</scope>
    <source>
        <strain evidence="2">A484AB</strain>
    </source>
</reference>
<feature type="region of interest" description="Disordered" evidence="1">
    <location>
        <begin position="29"/>
        <end position="66"/>
    </location>
</feature>
<dbReference type="EMBL" id="CACRXK020023178">
    <property type="protein sequence ID" value="CAB4037517.1"/>
    <property type="molecule type" value="Genomic_DNA"/>
</dbReference>
<feature type="compositionally biased region" description="Basic and acidic residues" evidence="1">
    <location>
        <begin position="50"/>
        <end position="66"/>
    </location>
</feature>
<sequence>MLDDDFSEKEKKIVKNNALKKQKTLSQMFKLNTSKSSSKIQTNVPRKHPNKENKLGVLDEKNGTER</sequence>
<evidence type="ECO:0000313" key="3">
    <source>
        <dbReference type="Proteomes" id="UP001152795"/>
    </source>
</evidence>
<dbReference type="EMBL" id="CACRXK020023178">
    <property type="protein sequence ID" value="CAB4037518.1"/>
    <property type="molecule type" value="Genomic_DNA"/>
</dbReference>
<feature type="compositionally biased region" description="Polar residues" evidence="1">
    <location>
        <begin position="29"/>
        <end position="44"/>
    </location>
</feature>
<organism evidence="2 3">
    <name type="scientific">Paramuricea clavata</name>
    <name type="common">Red gorgonian</name>
    <name type="synonym">Violescent sea-whip</name>
    <dbReference type="NCBI Taxonomy" id="317549"/>
    <lineage>
        <taxon>Eukaryota</taxon>
        <taxon>Metazoa</taxon>
        <taxon>Cnidaria</taxon>
        <taxon>Anthozoa</taxon>
        <taxon>Octocorallia</taxon>
        <taxon>Malacalcyonacea</taxon>
        <taxon>Plexauridae</taxon>
        <taxon>Paramuricea</taxon>
    </lineage>
</organism>
<keyword evidence="3" id="KW-1185">Reference proteome</keyword>
<accession>A0A7D9LRF7</accession>